<dbReference type="GO" id="GO:0022857">
    <property type="term" value="F:transmembrane transporter activity"/>
    <property type="evidence" value="ECO:0007669"/>
    <property type="project" value="TreeGrafter"/>
</dbReference>
<dbReference type="PANTHER" id="PTHR43791:SF53">
    <property type="entry name" value="MAJOR FACILITATOR SUPERFAMILY (MFS) PROFILE DOMAIN-CONTAINING PROTEIN"/>
    <property type="match status" value="1"/>
</dbReference>
<feature type="transmembrane region" description="Helical" evidence="6">
    <location>
        <begin position="97"/>
        <end position="122"/>
    </location>
</feature>
<evidence type="ECO:0008006" key="8">
    <source>
        <dbReference type="Google" id="ProtNLM"/>
    </source>
</evidence>
<dbReference type="GO" id="GO:0016020">
    <property type="term" value="C:membrane"/>
    <property type="evidence" value="ECO:0007669"/>
    <property type="project" value="UniProtKB-SubCell"/>
</dbReference>
<sequence length="174" mass="18646">MLREFGWTSTEAQLKSAPPYLVACCVTIGLGYLSDRTNKRGILMIGVLPCSIIGYFILRFSANENAKYAAVFLNAIACFGASSGFLSWGIHNAGSPAVAAVAGGYMVIVGSMGGVLSTWTYLSLDSPLFHTGHTINLALQCFCFCLACSGLAYCIYENKLRAAGKRDERIAFLT</sequence>
<keyword evidence="4 6" id="KW-1133">Transmembrane helix</keyword>
<evidence type="ECO:0000256" key="2">
    <source>
        <dbReference type="ARBA" id="ARBA00022448"/>
    </source>
</evidence>
<feature type="transmembrane region" description="Helical" evidence="6">
    <location>
        <begin position="17"/>
        <end position="34"/>
    </location>
</feature>
<evidence type="ECO:0000313" key="7">
    <source>
        <dbReference type="EMBL" id="EXA34632.1"/>
    </source>
</evidence>
<reference evidence="7" key="1">
    <citation type="submission" date="2011-10" db="EMBL/GenBank/DDBJ databases">
        <title>The Genome Sequence of Fusarium oxysporum HDV247.</title>
        <authorList>
            <consortium name="The Broad Institute Genome Sequencing Platform"/>
            <person name="Ma L.-J."/>
            <person name="Gale L.R."/>
            <person name="Schwartz D.C."/>
            <person name="Zhou S."/>
            <person name="Corby-Kistler H."/>
            <person name="Young S.K."/>
            <person name="Zeng Q."/>
            <person name="Gargeya S."/>
            <person name="Fitzgerald M."/>
            <person name="Haas B."/>
            <person name="Abouelleil A."/>
            <person name="Alvarado L."/>
            <person name="Arachchi H.M."/>
            <person name="Berlin A."/>
            <person name="Brown A."/>
            <person name="Chapman S.B."/>
            <person name="Chen Z."/>
            <person name="Dunbar C."/>
            <person name="Freedman E."/>
            <person name="Gearin G."/>
            <person name="Goldberg J."/>
            <person name="Griggs A."/>
            <person name="Gujja S."/>
            <person name="Heiman D."/>
            <person name="Howarth C."/>
            <person name="Larson L."/>
            <person name="Lui A."/>
            <person name="MacDonald P.J.P."/>
            <person name="Montmayeur A."/>
            <person name="Murphy C."/>
            <person name="Neiman D."/>
            <person name="Pearson M."/>
            <person name="Priest M."/>
            <person name="Roberts A."/>
            <person name="Saif S."/>
            <person name="Shea T."/>
            <person name="Shenoy N."/>
            <person name="Sisk P."/>
            <person name="Stolte C."/>
            <person name="Sykes S."/>
            <person name="Wortman J."/>
            <person name="Nusbaum C."/>
            <person name="Birren B."/>
        </authorList>
    </citation>
    <scope>NUCLEOTIDE SEQUENCE [LARGE SCALE GENOMIC DNA]</scope>
    <source>
        <strain evidence="7">HDV247</strain>
    </source>
</reference>
<evidence type="ECO:0000256" key="4">
    <source>
        <dbReference type="ARBA" id="ARBA00022989"/>
    </source>
</evidence>
<dbReference type="SUPFAM" id="SSF103473">
    <property type="entry name" value="MFS general substrate transporter"/>
    <property type="match status" value="1"/>
</dbReference>
<feature type="transmembrane region" description="Helical" evidence="6">
    <location>
        <begin position="134"/>
        <end position="156"/>
    </location>
</feature>
<dbReference type="PANTHER" id="PTHR43791">
    <property type="entry name" value="PERMEASE-RELATED"/>
    <property type="match status" value="1"/>
</dbReference>
<dbReference type="EMBL" id="JH650980">
    <property type="protein sequence ID" value="EXA34632.1"/>
    <property type="molecule type" value="Genomic_DNA"/>
</dbReference>
<keyword evidence="5 6" id="KW-0472">Membrane</keyword>
<evidence type="ECO:0000256" key="3">
    <source>
        <dbReference type="ARBA" id="ARBA00022692"/>
    </source>
</evidence>
<proteinExistence type="predicted"/>
<dbReference type="InterPro" id="IPR036259">
    <property type="entry name" value="MFS_trans_sf"/>
</dbReference>
<organism evidence="7">
    <name type="scientific">Fusarium oxysporum f. sp. pisi HDV247</name>
    <dbReference type="NCBI Taxonomy" id="1080344"/>
    <lineage>
        <taxon>Eukaryota</taxon>
        <taxon>Fungi</taxon>
        <taxon>Dikarya</taxon>
        <taxon>Ascomycota</taxon>
        <taxon>Pezizomycotina</taxon>
        <taxon>Sordariomycetes</taxon>
        <taxon>Hypocreomycetidae</taxon>
        <taxon>Hypocreales</taxon>
        <taxon>Nectriaceae</taxon>
        <taxon>Fusarium</taxon>
        <taxon>Fusarium oxysporum species complex</taxon>
    </lineage>
</organism>
<evidence type="ECO:0000256" key="6">
    <source>
        <dbReference type="SAM" id="Phobius"/>
    </source>
</evidence>
<dbReference type="OrthoDB" id="9971669at2759"/>
<feature type="transmembrane region" description="Helical" evidence="6">
    <location>
        <begin position="68"/>
        <end position="90"/>
    </location>
</feature>
<dbReference type="AlphaFoldDB" id="W9NXC8"/>
<gene>
    <name evidence="7" type="ORF">FOVG_14055</name>
</gene>
<protein>
    <recommendedName>
        <fullName evidence="8">Major facilitator superfamily (MFS) profile domain-containing protein</fullName>
    </recommendedName>
</protein>
<comment type="subcellular location">
    <subcellularLocation>
        <location evidence="1">Membrane</location>
        <topology evidence="1">Multi-pass membrane protein</topology>
    </subcellularLocation>
</comment>
<feature type="transmembrane region" description="Helical" evidence="6">
    <location>
        <begin position="41"/>
        <end position="62"/>
    </location>
</feature>
<dbReference type="HOGENOM" id="CLU_001265_0_3_1"/>
<dbReference type="Gene3D" id="1.20.1250.20">
    <property type="entry name" value="MFS general substrate transporter like domains"/>
    <property type="match status" value="1"/>
</dbReference>
<reference evidence="7" key="2">
    <citation type="submission" date="2012-05" db="EMBL/GenBank/DDBJ databases">
        <title>Annotation of the Genome Sequence of Fusarium oxysporum HDV247.</title>
        <authorList>
            <consortium name="The Broad Institute Genomics Platform"/>
            <person name="Ma L.-J."/>
            <person name="Corby-Kistler H."/>
            <person name="Broz K."/>
            <person name="Gale L.R."/>
            <person name="Jonkers W."/>
            <person name="O'Donnell K."/>
            <person name="Ploetz R."/>
            <person name="Steinberg C."/>
            <person name="Schwartz D.C."/>
            <person name="VanEtten H."/>
            <person name="Zhou S."/>
            <person name="Young S.K."/>
            <person name="Zeng Q."/>
            <person name="Gargeya S."/>
            <person name="Fitzgerald M."/>
            <person name="Abouelleil A."/>
            <person name="Alvarado L."/>
            <person name="Chapman S.B."/>
            <person name="Gainer-Dewar J."/>
            <person name="Goldberg J."/>
            <person name="Griggs A."/>
            <person name="Gujja S."/>
            <person name="Hansen M."/>
            <person name="Howarth C."/>
            <person name="Imamovic A."/>
            <person name="Ireland A."/>
            <person name="Larimer J."/>
            <person name="McCowan C."/>
            <person name="Murphy C."/>
            <person name="Pearson M."/>
            <person name="Poon T.W."/>
            <person name="Priest M."/>
            <person name="Roberts A."/>
            <person name="Saif S."/>
            <person name="Shea T."/>
            <person name="Sykes S."/>
            <person name="Wortman J."/>
            <person name="Nusbaum C."/>
            <person name="Birren B."/>
        </authorList>
    </citation>
    <scope>NUCLEOTIDE SEQUENCE</scope>
    <source>
        <strain evidence="7">HDV247</strain>
    </source>
</reference>
<accession>W9NXC8</accession>
<keyword evidence="3 6" id="KW-0812">Transmembrane</keyword>
<evidence type="ECO:0000256" key="5">
    <source>
        <dbReference type="ARBA" id="ARBA00023136"/>
    </source>
</evidence>
<keyword evidence="2" id="KW-0813">Transport</keyword>
<name>W9NXC8_FUSOX</name>
<evidence type="ECO:0000256" key="1">
    <source>
        <dbReference type="ARBA" id="ARBA00004141"/>
    </source>
</evidence>
<dbReference type="Proteomes" id="UP000030751">
    <property type="component" value="Unassembled WGS sequence"/>
</dbReference>